<feature type="transmembrane region" description="Helical" evidence="7">
    <location>
        <begin position="291"/>
        <end position="309"/>
    </location>
</feature>
<feature type="transmembrane region" description="Helical" evidence="7">
    <location>
        <begin position="379"/>
        <end position="399"/>
    </location>
</feature>
<organism evidence="9 10">
    <name type="scientific">Candidatus Ruania gallistercoris</name>
    <dbReference type="NCBI Taxonomy" id="2838746"/>
    <lineage>
        <taxon>Bacteria</taxon>
        <taxon>Bacillati</taxon>
        <taxon>Actinomycetota</taxon>
        <taxon>Actinomycetes</taxon>
        <taxon>Micrococcales</taxon>
        <taxon>Ruaniaceae</taxon>
        <taxon>Ruania</taxon>
    </lineage>
</organism>
<keyword evidence="5 7" id="KW-1133">Transmembrane helix</keyword>
<keyword evidence="6 7" id="KW-0472">Membrane</keyword>
<dbReference type="PROSITE" id="PS50850">
    <property type="entry name" value="MFS"/>
    <property type="match status" value="1"/>
</dbReference>
<feature type="transmembrane region" description="Helical" evidence="7">
    <location>
        <begin position="179"/>
        <end position="197"/>
    </location>
</feature>
<evidence type="ECO:0000256" key="2">
    <source>
        <dbReference type="ARBA" id="ARBA00022448"/>
    </source>
</evidence>
<dbReference type="InterPro" id="IPR011701">
    <property type="entry name" value="MFS"/>
</dbReference>
<accession>A0A9D2EDW2</accession>
<evidence type="ECO:0000256" key="1">
    <source>
        <dbReference type="ARBA" id="ARBA00004651"/>
    </source>
</evidence>
<dbReference type="Proteomes" id="UP000824037">
    <property type="component" value="Unassembled WGS sequence"/>
</dbReference>
<evidence type="ECO:0000256" key="7">
    <source>
        <dbReference type="SAM" id="Phobius"/>
    </source>
</evidence>
<name>A0A9D2EDW2_9MICO</name>
<keyword evidence="4 7" id="KW-0812">Transmembrane</keyword>
<sequence length="410" mass="41776">MSTLKHADDHSRGPATPDHRIVRALWPVLLAAVISLFPFTIFSTFLVPIAESANQETSVVGVLRGLGGVAALLTGIALAPLIARWSAPYTTAASLAMLAGTSLIATIGTLPALIVFCVSIGAATAVLTPTLLQIATTAYTRRGDSGRAATLVTATQSLAAVLAAPVIGGIALWNGWQGALWVTAGAAAVLAVCFLLTSRAPRPGRTAGPRYADAFGQLRRRTDLLALIGIAFLRTTAFMGYLAILAAHYDDRFALEPASFVLVWSLSGASFFIGNFLAGRWARGGRRRQKLLLGLGLVGAGVALGTVFTTDLLPLALTATAVLGFAHAVVAALITTLIAERGDHLTAPAFSINAAGMSLGVFTGALLGGAGLALGGGAALAWTLGIPTLLAIALVPAATREAAAAEQASG</sequence>
<gene>
    <name evidence="9" type="ORF">H9815_07495</name>
</gene>
<comment type="subcellular location">
    <subcellularLocation>
        <location evidence="1">Cell membrane</location>
        <topology evidence="1">Multi-pass membrane protein</topology>
    </subcellularLocation>
</comment>
<feature type="transmembrane region" description="Helical" evidence="7">
    <location>
        <begin position="224"/>
        <end position="249"/>
    </location>
</feature>
<reference evidence="9" key="2">
    <citation type="submission" date="2021-04" db="EMBL/GenBank/DDBJ databases">
        <authorList>
            <person name="Gilroy R."/>
        </authorList>
    </citation>
    <scope>NUCLEOTIDE SEQUENCE</scope>
    <source>
        <strain evidence="9">ChiGjej4B4-7305</strain>
    </source>
</reference>
<evidence type="ECO:0000256" key="4">
    <source>
        <dbReference type="ARBA" id="ARBA00022692"/>
    </source>
</evidence>
<dbReference type="GO" id="GO:0005886">
    <property type="term" value="C:plasma membrane"/>
    <property type="evidence" value="ECO:0007669"/>
    <property type="project" value="UniProtKB-SubCell"/>
</dbReference>
<dbReference type="InterPro" id="IPR020846">
    <property type="entry name" value="MFS_dom"/>
</dbReference>
<evidence type="ECO:0000259" key="8">
    <source>
        <dbReference type="PROSITE" id="PS50850"/>
    </source>
</evidence>
<evidence type="ECO:0000256" key="3">
    <source>
        <dbReference type="ARBA" id="ARBA00022475"/>
    </source>
</evidence>
<proteinExistence type="predicted"/>
<dbReference type="GO" id="GO:0022857">
    <property type="term" value="F:transmembrane transporter activity"/>
    <property type="evidence" value="ECO:0007669"/>
    <property type="project" value="InterPro"/>
</dbReference>
<keyword evidence="3" id="KW-1003">Cell membrane</keyword>
<feature type="domain" description="Major facilitator superfamily (MFS) profile" evidence="8">
    <location>
        <begin position="224"/>
        <end position="410"/>
    </location>
</feature>
<dbReference type="PANTHER" id="PTHR23517">
    <property type="entry name" value="RESISTANCE PROTEIN MDTM, PUTATIVE-RELATED-RELATED"/>
    <property type="match status" value="1"/>
</dbReference>
<feature type="transmembrane region" description="Helical" evidence="7">
    <location>
        <begin position="315"/>
        <end position="338"/>
    </location>
</feature>
<feature type="transmembrane region" description="Helical" evidence="7">
    <location>
        <begin position="261"/>
        <end position="279"/>
    </location>
</feature>
<dbReference type="PANTHER" id="PTHR23517:SF3">
    <property type="entry name" value="INTEGRAL MEMBRANE TRANSPORT PROTEIN"/>
    <property type="match status" value="1"/>
</dbReference>
<dbReference type="SUPFAM" id="SSF103473">
    <property type="entry name" value="MFS general substrate transporter"/>
    <property type="match status" value="1"/>
</dbReference>
<dbReference type="EMBL" id="DXBY01000129">
    <property type="protein sequence ID" value="HIZ35607.1"/>
    <property type="molecule type" value="Genomic_DNA"/>
</dbReference>
<evidence type="ECO:0000313" key="9">
    <source>
        <dbReference type="EMBL" id="HIZ35607.1"/>
    </source>
</evidence>
<keyword evidence="2" id="KW-0813">Transport</keyword>
<evidence type="ECO:0000313" key="10">
    <source>
        <dbReference type="Proteomes" id="UP000824037"/>
    </source>
</evidence>
<feature type="transmembrane region" description="Helical" evidence="7">
    <location>
        <begin position="24"/>
        <end position="50"/>
    </location>
</feature>
<feature type="transmembrane region" description="Helical" evidence="7">
    <location>
        <begin position="62"/>
        <end position="83"/>
    </location>
</feature>
<evidence type="ECO:0000256" key="5">
    <source>
        <dbReference type="ARBA" id="ARBA00022989"/>
    </source>
</evidence>
<dbReference type="Gene3D" id="1.20.1250.20">
    <property type="entry name" value="MFS general substrate transporter like domains"/>
    <property type="match status" value="2"/>
</dbReference>
<feature type="transmembrane region" description="Helical" evidence="7">
    <location>
        <begin position="103"/>
        <end position="127"/>
    </location>
</feature>
<comment type="caution">
    <text evidence="9">The sequence shown here is derived from an EMBL/GenBank/DDBJ whole genome shotgun (WGS) entry which is preliminary data.</text>
</comment>
<feature type="transmembrane region" description="Helical" evidence="7">
    <location>
        <begin position="148"/>
        <end position="173"/>
    </location>
</feature>
<dbReference type="InterPro" id="IPR050171">
    <property type="entry name" value="MFS_Transporters"/>
</dbReference>
<dbReference type="AlphaFoldDB" id="A0A9D2EDW2"/>
<protein>
    <submittedName>
        <fullName evidence="9">MFS transporter</fullName>
    </submittedName>
</protein>
<dbReference type="InterPro" id="IPR036259">
    <property type="entry name" value="MFS_trans_sf"/>
</dbReference>
<evidence type="ECO:0000256" key="6">
    <source>
        <dbReference type="ARBA" id="ARBA00023136"/>
    </source>
</evidence>
<feature type="transmembrane region" description="Helical" evidence="7">
    <location>
        <begin position="350"/>
        <end position="373"/>
    </location>
</feature>
<dbReference type="Pfam" id="PF07690">
    <property type="entry name" value="MFS_1"/>
    <property type="match status" value="1"/>
</dbReference>
<reference evidence="9" key="1">
    <citation type="journal article" date="2021" name="PeerJ">
        <title>Extensive microbial diversity within the chicken gut microbiome revealed by metagenomics and culture.</title>
        <authorList>
            <person name="Gilroy R."/>
            <person name="Ravi A."/>
            <person name="Getino M."/>
            <person name="Pursley I."/>
            <person name="Horton D.L."/>
            <person name="Alikhan N.F."/>
            <person name="Baker D."/>
            <person name="Gharbi K."/>
            <person name="Hall N."/>
            <person name="Watson M."/>
            <person name="Adriaenssens E.M."/>
            <person name="Foster-Nyarko E."/>
            <person name="Jarju S."/>
            <person name="Secka A."/>
            <person name="Antonio M."/>
            <person name="Oren A."/>
            <person name="Chaudhuri R.R."/>
            <person name="La Ragione R."/>
            <person name="Hildebrand F."/>
            <person name="Pallen M.J."/>
        </authorList>
    </citation>
    <scope>NUCLEOTIDE SEQUENCE</scope>
    <source>
        <strain evidence="9">ChiGjej4B4-7305</strain>
    </source>
</reference>